<comment type="caution">
    <text evidence="2">The sequence shown here is derived from an EMBL/GenBank/DDBJ whole genome shotgun (WGS) entry which is preliminary data.</text>
</comment>
<keyword evidence="3" id="KW-1185">Reference proteome</keyword>
<dbReference type="EMBL" id="QUMU01000025">
    <property type="protein sequence ID" value="REG15390.1"/>
    <property type="molecule type" value="Genomic_DNA"/>
</dbReference>
<proteinExistence type="predicted"/>
<sequence length="121" mass="14058">MSRLEATVPEARLEQVNHLEEELGMSKSQIIDEALSLFFKTVMELKQGWRIAFLDASSQRVREFTSPALTQVEWATRRERIVLPDADFDRARKLLENPPGPTPALKEAVARRNKRKRRKEE</sequence>
<feature type="compositionally biased region" description="Basic residues" evidence="1">
    <location>
        <begin position="111"/>
        <end position="121"/>
    </location>
</feature>
<protein>
    <recommendedName>
        <fullName evidence="4">Ribbon-helix-helix protein CopG domain-containing protein</fullName>
    </recommendedName>
</protein>
<organism evidence="2 3">
    <name type="scientific">Archangium gephyra</name>
    <dbReference type="NCBI Taxonomy" id="48"/>
    <lineage>
        <taxon>Bacteria</taxon>
        <taxon>Pseudomonadati</taxon>
        <taxon>Myxococcota</taxon>
        <taxon>Myxococcia</taxon>
        <taxon>Myxococcales</taxon>
        <taxon>Cystobacterineae</taxon>
        <taxon>Archangiaceae</taxon>
        <taxon>Archangium</taxon>
    </lineage>
</organism>
<evidence type="ECO:0000313" key="2">
    <source>
        <dbReference type="EMBL" id="REG15390.1"/>
    </source>
</evidence>
<feature type="region of interest" description="Disordered" evidence="1">
    <location>
        <begin position="92"/>
        <end position="121"/>
    </location>
</feature>
<gene>
    <name evidence="2" type="ORF">ATI61_12516</name>
</gene>
<dbReference type="Gene3D" id="1.20.5.780">
    <property type="entry name" value="Single helix bin"/>
    <property type="match status" value="1"/>
</dbReference>
<evidence type="ECO:0000256" key="1">
    <source>
        <dbReference type="SAM" id="MobiDB-lite"/>
    </source>
</evidence>
<name>A0ABX9JKP6_9BACT</name>
<reference evidence="2 3" key="1">
    <citation type="submission" date="2018-08" db="EMBL/GenBank/DDBJ databases">
        <title>Genomic Encyclopedia of Archaeal and Bacterial Type Strains, Phase II (KMG-II): from individual species to whole genera.</title>
        <authorList>
            <person name="Goeker M."/>
        </authorList>
    </citation>
    <scope>NUCLEOTIDE SEQUENCE [LARGE SCALE GENOMIC DNA]</scope>
    <source>
        <strain evidence="2 3">DSM 2261</strain>
    </source>
</reference>
<accession>A0ABX9JKP6</accession>
<dbReference type="Proteomes" id="UP000256345">
    <property type="component" value="Unassembled WGS sequence"/>
</dbReference>
<dbReference type="RefSeq" id="WP_147333270.1">
    <property type="nucleotide sequence ID" value="NZ_CP011509.1"/>
</dbReference>
<evidence type="ECO:0000313" key="3">
    <source>
        <dbReference type="Proteomes" id="UP000256345"/>
    </source>
</evidence>
<evidence type="ECO:0008006" key="4">
    <source>
        <dbReference type="Google" id="ProtNLM"/>
    </source>
</evidence>